<evidence type="ECO:0000259" key="1">
    <source>
        <dbReference type="Pfam" id="PF13460"/>
    </source>
</evidence>
<comment type="caution">
    <text evidence="2">The sequence shown here is derived from an EMBL/GenBank/DDBJ whole genome shotgun (WGS) entry which is preliminary data.</text>
</comment>
<proteinExistence type="predicted"/>
<accession>A0A7W9LQE6</accession>
<reference evidence="2 3" key="1">
    <citation type="submission" date="2020-08" db="EMBL/GenBank/DDBJ databases">
        <title>Sequencing the genomes of 1000 actinobacteria strains.</title>
        <authorList>
            <person name="Klenk H.-P."/>
        </authorList>
    </citation>
    <scope>NUCLEOTIDE SEQUENCE [LARGE SCALE GENOMIC DNA]</scope>
    <source>
        <strain evidence="2 3">DSM 40084</strain>
    </source>
</reference>
<feature type="domain" description="NAD(P)-binding" evidence="1">
    <location>
        <begin position="12"/>
        <end position="182"/>
    </location>
</feature>
<keyword evidence="3" id="KW-1185">Reference proteome</keyword>
<dbReference type="InterPro" id="IPR051604">
    <property type="entry name" value="Ergot_Alk_Oxidoreductase"/>
</dbReference>
<organism evidence="2 3">
    <name type="scientific">Streptomyces caelestis</name>
    <dbReference type="NCBI Taxonomy" id="36816"/>
    <lineage>
        <taxon>Bacteria</taxon>
        <taxon>Bacillati</taxon>
        <taxon>Actinomycetota</taxon>
        <taxon>Actinomycetes</taxon>
        <taxon>Kitasatosporales</taxon>
        <taxon>Streptomycetaceae</taxon>
        <taxon>Streptomyces</taxon>
    </lineage>
</organism>
<dbReference type="Proteomes" id="UP000590647">
    <property type="component" value="Unassembled WGS sequence"/>
</dbReference>
<protein>
    <submittedName>
        <fullName evidence="2">Uncharacterized protein YbjT (DUF2867 family)</fullName>
    </submittedName>
</protein>
<gene>
    <name evidence="2" type="ORF">HDA41_000141</name>
</gene>
<dbReference type="PANTHER" id="PTHR43162:SF1">
    <property type="entry name" value="PRESTALK A DIFFERENTIATION PROTEIN A"/>
    <property type="match status" value="1"/>
</dbReference>
<dbReference type="Gene3D" id="3.40.50.720">
    <property type="entry name" value="NAD(P)-binding Rossmann-like Domain"/>
    <property type="match status" value="1"/>
</dbReference>
<dbReference type="EMBL" id="JACHNE010000001">
    <property type="protein sequence ID" value="MBB5792177.1"/>
    <property type="molecule type" value="Genomic_DNA"/>
</dbReference>
<dbReference type="Pfam" id="PF13460">
    <property type="entry name" value="NAD_binding_10"/>
    <property type="match status" value="1"/>
</dbReference>
<evidence type="ECO:0000313" key="3">
    <source>
        <dbReference type="Proteomes" id="UP000590647"/>
    </source>
</evidence>
<dbReference type="SUPFAM" id="SSF51735">
    <property type="entry name" value="NAD(P)-binding Rossmann-fold domains"/>
    <property type="match status" value="1"/>
</dbReference>
<dbReference type="InterPro" id="IPR016040">
    <property type="entry name" value="NAD(P)-bd_dom"/>
</dbReference>
<evidence type="ECO:0000313" key="2">
    <source>
        <dbReference type="EMBL" id="MBB5792177.1"/>
    </source>
</evidence>
<dbReference type="InterPro" id="IPR036291">
    <property type="entry name" value="NAD(P)-bd_dom_sf"/>
</dbReference>
<sequence>MTGEDVVILVTGATGNIGSALLRELQAFGAGPLRGLTRDLARAAFPEGVEAVAGDFAETASLKPVLEGARSLFLVSRMGSDADIIEAARRAGVEHVVLVSSITVQTHPHLGPADENLTVEQLLKDSGMTWTILRPTQFASNALWWAGAIREHETVRVPYADIGLPTIHPADIASVARVALTEPGHQERTYALTGPARVTARQQVGAIAAALGRKVPFAEISRQEAHRQMAILLGDEAADAVLDLTGGDVNDELLMVRDTVPQITGVPARTFQQWAAENATAFR</sequence>
<name>A0A7W9LQE6_9ACTN</name>
<dbReference type="Gene3D" id="3.90.25.10">
    <property type="entry name" value="UDP-galactose 4-epimerase, domain 1"/>
    <property type="match status" value="1"/>
</dbReference>
<dbReference type="PANTHER" id="PTHR43162">
    <property type="match status" value="1"/>
</dbReference>
<dbReference type="AlphaFoldDB" id="A0A7W9LQE6"/>